<keyword evidence="1" id="KW-0175">Coiled coil</keyword>
<gene>
    <name evidence="4" type="ORF">IQ217_12000</name>
</gene>
<evidence type="ECO:0000256" key="1">
    <source>
        <dbReference type="SAM" id="Coils"/>
    </source>
</evidence>
<feature type="transmembrane region" description="Helical" evidence="3">
    <location>
        <begin position="148"/>
        <end position="168"/>
    </location>
</feature>
<dbReference type="EMBL" id="JADEVV010000033">
    <property type="protein sequence ID" value="MBE9254545.1"/>
    <property type="molecule type" value="Genomic_DNA"/>
</dbReference>
<evidence type="ECO:0000313" key="4">
    <source>
        <dbReference type="EMBL" id="MBE9254545.1"/>
    </source>
</evidence>
<dbReference type="SUPFAM" id="SSF48452">
    <property type="entry name" value="TPR-like"/>
    <property type="match status" value="1"/>
</dbReference>
<evidence type="ECO:0000256" key="2">
    <source>
        <dbReference type="SAM" id="MobiDB-lite"/>
    </source>
</evidence>
<evidence type="ECO:0000256" key="3">
    <source>
        <dbReference type="SAM" id="Phobius"/>
    </source>
</evidence>
<organism evidence="4 5">
    <name type="scientific">Synechocystis salina LEGE 00031</name>
    <dbReference type="NCBI Taxonomy" id="1828736"/>
    <lineage>
        <taxon>Bacteria</taxon>
        <taxon>Bacillati</taxon>
        <taxon>Cyanobacteriota</taxon>
        <taxon>Cyanophyceae</taxon>
        <taxon>Synechococcales</taxon>
        <taxon>Merismopediaceae</taxon>
        <taxon>Synechocystis</taxon>
    </lineage>
</organism>
<evidence type="ECO:0008006" key="6">
    <source>
        <dbReference type="Google" id="ProtNLM"/>
    </source>
</evidence>
<keyword evidence="3" id="KW-1133">Transmembrane helix</keyword>
<proteinExistence type="predicted"/>
<accession>A0ABR9VT66</accession>
<feature type="coiled-coil region" evidence="1">
    <location>
        <begin position="175"/>
        <end position="216"/>
    </location>
</feature>
<comment type="caution">
    <text evidence="4">The sequence shown here is derived from an EMBL/GenBank/DDBJ whole genome shotgun (WGS) entry which is preliminary data.</text>
</comment>
<keyword evidence="5" id="KW-1185">Reference proteome</keyword>
<evidence type="ECO:0000313" key="5">
    <source>
        <dbReference type="Proteomes" id="UP000658720"/>
    </source>
</evidence>
<keyword evidence="3" id="KW-0472">Membrane</keyword>
<feature type="region of interest" description="Disordered" evidence="2">
    <location>
        <begin position="247"/>
        <end position="276"/>
    </location>
</feature>
<dbReference type="Gene3D" id="1.25.40.10">
    <property type="entry name" value="Tetratricopeptide repeat domain"/>
    <property type="match status" value="1"/>
</dbReference>
<protein>
    <recommendedName>
        <fullName evidence="6">Tetratricopeptide repeat protein</fullName>
    </recommendedName>
</protein>
<keyword evidence="3" id="KW-0812">Transmembrane</keyword>
<dbReference type="RefSeq" id="WP_194020120.1">
    <property type="nucleotide sequence ID" value="NZ_JADEVV010000033.1"/>
</dbReference>
<dbReference type="InterPro" id="IPR011990">
    <property type="entry name" value="TPR-like_helical_dom_sf"/>
</dbReference>
<reference evidence="4 5" key="1">
    <citation type="submission" date="2020-10" db="EMBL/GenBank/DDBJ databases">
        <authorList>
            <person name="Castelo-Branco R."/>
            <person name="Eusebio N."/>
            <person name="Adriana R."/>
            <person name="Vieira A."/>
            <person name="Brugerolle De Fraissinette N."/>
            <person name="Rezende De Castro R."/>
            <person name="Schneider M.P."/>
            <person name="Vasconcelos V."/>
            <person name="Leao P.N."/>
        </authorList>
    </citation>
    <scope>NUCLEOTIDE SEQUENCE [LARGE SCALE GENOMIC DNA]</scope>
    <source>
        <strain evidence="4 5">LEGE 00031</strain>
    </source>
</reference>
<sequence>MALVHSGVIENYIQRVTELSQSTQRIPTSAELEAIAGELGIEPEEIKAAQKQATDHFTRAQGYMRLGYWDDAIAELDDAIAFNPGESKFLLCSAEAHLGKWKHHHRAQDADQMHLRVRQCLSLDPGCEAALNLLGEFRRRQRSYFRTLMGGLIFAGAVLCGGGIYYFLQGGLPFVIEEKARLEDLQNTIQSQNDTIDQLIGEQKALRREFEAALNQQLQENRQSGDRLNKLYARFKYLEDKVKEYQNPPIVVPTPGPTSPPAQGNSSPPLVDGRKN</sequence>
<name>A0ABR9VT66_9SYNC</name>
<feature type="compositionally biased region" description="Pro residues" evidence="2">
    <location>
        <begin position="250"/>
        <end position="260"/>
    </location>
</feature>
<dbReference type="Proteomes" id="UP000658720">
    <property type="component" value="Unassembled WGS sequence"/>
</dbReference>